<dbReference type="GO" id="GO:0005737">
    <property type="term" value="C:cytoplasm"/>
    <property type="evidence" value="ECO:0007669"/>
    <property type="project" value="TreeGrafter"/>
</dbReference>
<evidence type="ECO:0000256" key="5">
    <source>
        <dbReference type="PROSITE-ProRule" id="PRU00235"/>
    </source>
</evidence>
<dbReference type="CDD" id="cd00078">
    <property type="entry name" value="HECTc"/>
    <property type="match status" value="1"/>
</dbReference>
<dbReference type="AlphaFoldDB" id="A0A3B3SX64"/>
<dbReference type="Pfam" id="PF25390">
    <property type="entry name" value="WD40_RLD"/>
    <property type="match status" value="1"/>
</dbReference>
<proteinExistence type="predicted"/>
<dbReference type="PANTHER" id="PTHR45622">
    <property type="entry name" value="UBIQUITIN-PROTEIN LIGASE E3A-RELATED"/>
    <property type="match status" value="1"/>
</dbReference>
<dbReference type="SUPFAM" id="SSF56204">
    <property type="entry name" value="Hect, E3 ligase catalytic domain"/>
    <property type="match status" value="1"/>
</dbReference>
<dbReference type="Pfam" id="PF00632">
    <property type="entry name" value="HECT"/>
    <property type="match status" value="1"/>
</dbReference>
<dbReference type="SUPFAM" id="SSF50985">
    <property type="entry name" value="RCC1/BLIP-II"/>
    <property type="match status" value="1"/>
</dbReference>
<dbReference type="PROSITE" id="PS00626">
    <property type="entry name" value="RCC1_2"/>
    <property type="match status" value="3"/>
</dbReference>
<keyword evidence="8" id="KW-1185">Reference proteome</keyword>
<dbReference type="OrthoDB" id="5981550at2759"/>
<evidence type="ECO:0000259" key="6">
    <source>
        <dbReference type="PROSITE" id="PS50237"/>
    </source>
</evidence>
<evidence type="ECO:0000256" key="1">
    <source>
        <dbReference type="ARBA" id="ARBA00022679"/>
    </source>
</evidence>
<dbReference type="FunFam" id="3.30.2410.10:FF:000003">
    <property type="entry name" value="probable E3 ubiquitin-protein ligase HERC4 isoform X1"/>
    <property type="match status" value="1"/>
</dbReference>
<dbReference type="Proteomes" id="UP000261540">
    <property type="component" value="Unplaced"/>
</dbReference>
<dbReference type="InterPro" id="IPR000408">
    <property type="entry name" value="Reg_chr_condens"/>
</dbReference>
<dbReference type="SMART" id="SM00119">
    <property type="entry name" value="HECTc"/>
    <property type="match status" value="1"/>
</dbReference>
<organism evidence="7 8">
    <name type="scientific">Paramormyrops kingsleyae</name>
    <dbReference type="NCBI Taxonomy" id="1676925"/>
    <lineage>
        <taxon>Eukaryota</taxon>
        <taxon>Metazoa</taxon>
        <taxon>Chordata</taxon>
        <taxon>Craniata</taxon>
        <taxon>Vertebrata</taxon>
        <taxon>Euteleostomi</taxon>
        <taxon>Actinopterygii</taxon>
        <taxon>Neopterygii</taxon>
        <taxon>Teleostei</taxon>
        <taxon>Osteoglossocephala</taxon>
        <taxon>Osteoglossomorpha</taxon>
        <taxon>Osteoglossiformes</taxon>
        <taxon>Mormyridae</taxon>
        <taxon>Paramormyrops</taxon>
    </lineage>
</organism>
<feature type="active site" description="Glycyl thioester intermediate" evidence="4">
    <location>
        <position position="963"/>
    </location>
</feature>
<feature type="repeat" description="RCC1" evidence="5">
    <location>
        <begin position="265"/>
        <end position="315"/>
    </location>
</feature>
<dbReference type="InterPro" id="IPR058923">
    <property type="entry name" value="RCC1-like_dom"/>
</dbReference>
<feature type="repeat" description="RCC1" evidence="5">
    <location>
        <begin position="102"/>
        <end position="157"/>
    </location>
</feature>
<dbReference type="PRINTS" id="PR00633">
    <property type="entry name" value="RCCNDNSATION"/>
</dbReference>
<dbReference type="Gene3D" id="2.130.10.30">
    <property type="entry name" value="Regulator of chromosome condensation 1/beta-lactamase-inhibitor protein II"/>
    <property type="match status" value="2"/>
</dbReference>
<feature type="repeat" description="RCC1" evidence="5">
    <location>
        <begin position="53"/>
        <end position="101"/>
    </location>
</feature>
<dbReference type="KEGG" id="pki:111837251"/>
<dbReference type="InterPro" id="IPR000569">
    <property type="entry name" value="HECT_dom"/>
</dbReference>
<dbReference type="STRING" id="1676925.ENSPKIP00000035264"/>
<dbReference type="GeneTree" id="ENSGT00940000163989"/>
<feature type="repeat" description="RCC1" evidence="5">
    <location>
        <begin position="316"/>
        <end position="373"/>
    </location>
</feature>
<dbReference type="InterPro" id="IPR009091">
    <property type="entry name" value="RCC1/BLIP-II"/>
</dbReference>
<dbReference type="Gene3D" id="3.90.1750.10">
    <property type="entry name" value="Hect, E3 ligase catalytic domains"/>
    <property type="match status" value="1"/>
</dbReference>
<evidence type="ECO:0000313" key="7">
    <source>
        <dbReference type="Ensembl" id="ENSPKIP00000035264.1"/>
    </source>
</evidence>
<feature type="domain" description="HECT" evidence="6">
    <location>
        <begin position="672"/>
        <end position="995"/>
    </location>
</feature>
<dbReference type="Gene3D" id="3.30.2410.10">
    <property type="entry name" value="Hect, E3 ligase catalytic domain"/>
    <property type="match status" value="1"/>
</dbReference>
<name>A0A3B3SX64_9TELE</name>
<dbReference type="InterPro" id="IPR035983">
    <property type="entry name" value="Hect_E3_ubiquitin_ligase"/>
</dbReference>
<reference evidence="7" key="1">
    <citation type="submission" date="2025-08" db="UniProtKB">
        <authorList>
            <consortium name="Ensembl"/>
        </authorList>
    </citation>
    <scope>IDENTIFICATION</scope>
</reference>
<evidence type="ECO:0000256" key="4">
    <source>
        <dbReference type="PROSITE-ProRule" id="PRU00104"/>
    </source>
</evidence>
<dbReference type="Gene3D" id="3.30.2160.10">
    <property type="entry name" value="Hect, E3 ligase catalytic domain"/>
    <property type="match status" value="1"/>
</dbReference>
<accession>A0A3B3SX64</accession>
<feature type="repeat" description="RCC1" evidence="5">
    <location>
        <begin position="1"/>
        <end position="52"/>
    </location>
</feature>
<dbReference type="Ensembl" id="ENSPKIT00000016192.1">
    <property type="protein sequence ID" value="ENSPKIP00000035264.1"/>
    <property type="gene ID" value="ENSPKIG00000014283.1"/>
</dbReference>
<keyword evidence="2" id="KW-0677">Repeat</keyword>
<dbReference type="PROSITE" id="PS50012">
    <property type="entry name" value="RCC1_3"/>
    <property type="match status" value="7"/>
</dbReference>
<keyword evidence="3 4" id="KW-0833">Ubl conjugation pathway</keyword>
<feature type="repeat" description="RCC1" evidence="5">
    <location>
        <begin position="211"/>
        <end position="264"/>
    </location>
</feature>
<protein>
    <submittedName>
        <fullName evidence="7">Probable E3 ubiquitin-protein ligase HERC6</fullName>
    </submittedName>
</protein>
<reference evidence="7" key="2">
    <citation type="submission" date="2025-09" db="UniProtKB">
        <authorList>
            <consortium name="Ensembl"/>
        </authorList>
    </citation>
    <scope>IDENTIFICATION</scope>
</reference>
<dbReference type="GO" id="GO:0004842">
    <property type="term" value="F:ubiquitin-protein transferase activity"/>
    <property type="evidence" value="ECO:0007669"/>
    <property type="project" value="InterPro"/>
</dbReference>
<keyword evidence="1" id="KW-0808">Transferase</keyword>
<dbReference type="PROSITE" id="PS50237">
    <property type="entry name" value="HECT"/>
    <property type="match status" value="1"/>
</dbReference>
<dbReference type="PANTHER" id="PTHR45622:SF11">
    <property type="entry name" value="E3 UBIQUITIN-PROTEIN LIGASE HERC6-RELATED"/>
    <property type="match status" value="1"/>
</dbReference>
<evidence type="ECO:0000256" key="2">
    <source>
        <dbReference type="ARBA" id="ARBA00022737"/>
    </source>
</evidence>
<evidence type="ECO:0000313" key="8">
    <source>
        <dbReference type="Proteomes" id="UP000261540"/>
    </source>
</evidence>
<feature type="repeat" description="RCC1" evidence="5">
    <location>
        <begin position="158"/>
        <end position="210"/>
    </location>
</feature>
<sequence>MYSWGDGSRGHLGLRLQGAGTAVAVPRELADFPEQVTQVAAGESHTLILSNSGKIWTCGRNSSGQLGRRKGTNNVPVALDRPESAVGVASGQEHCLALCKSGEVLAWGRGSEGQLGTGRFDKQLKPRIIRLTMSSSMPTPVIQVACGKYHSLALTKEGEMFSWGRNSYGQLGLGKAISTQDVPSRVLSLIGVPVIQVCAGGEHSFAISLSGEIYCCGANNVGQLGLNRVDENGRFTVCAVPALRALSVCNISCGEAHSVVLSKDGDVFTFGEGKHGQLGHNSRNNELRPKKVEGLEGRAKQIACGSHHTLVLMASGHLLAFGNGSVGQLGTGRTENQLQPTPVQETWRSTGASANTDMKIAAGWNVSFIYSAPPQEPVEHIFEKLQRWFPLTPDNTHPGNVERDPALIFSSSSALVASFLREREPPLGDPSSVDLHAARRVFGQLQGRSWMDAAAKLVSDLFLHSKHMRSVEIFLILPECQLFQNDQNIIDFIQPMARSIINLPESSIKRLRTLWSSLELESFKKHLGMWKHALSILLKANLLPVYNTFVKDLLQILKEMHKANKSRKASQTVPASEFHLLDLNLFPVLFEDLGLWYLWKNQEETPETPAIFCRFPFVLDLQRKTFVFQSAATMIKQILMFQMWPIVTPPLCLPLRRFALIEDTFQKLSTIDHENFKKDLAVRFVERENSELTLLDRKDFFLQIFKELFLPESGMFWTNDSGTLVWFPVKPTQPMKRYFLFGVLCGLAVHNNNTVHLPFPQVLFKKLLNAKPTLEDLRELSPELGNTLKNILEDRDDVAAMDLTYSVSWDGVTVELDPTEKDKPVTNANKYDFVRAYVDHILNKSVETIFGEVKRGFFTVCDVDLVELFQPHELMELMVGNEEYDWEKFRQNSIYEGAYQSNHPYIKMFWEVFEELSEDEKRTFFLFLTGSKRVPILGMDQVIMRVQCRPEWTEDHSAEALTCHNLLYLPIYPTKEMLKTKLIHAITHNKDFWMDEFKAAQP</sequence>
<dbReference type="InterPro" id="IPR051709">
    <property type="entry name" value="Ub-ligase/GTPase-reg"/>
</dbReference>
<evidence type="ECO:0000256" key="3">
    <source>
        <dbReference type="ARBA" id="ARBA00022786"/>
    </source>
</evidence>